<keyword evidence="13" id="KW-1185">Reference proteome</keyword>
<dbReference type="PANTHER" id="PTHR43646:SF2">
    <property type="entry name" value="GLYCOSYLTRANSFERASE 2-LIKE DOMAIN-CONTAINING PROTEIN"/>
    <property type="match status" value="1"/>
</dbReference>
<dbReference type="GO" id="GO:0016117">
    <property type="term" value="P:carotenoid biosynthetic process"/>
    <property type="evidence" value="ECO:0007669"/>
    <property type="project" value="UniProtKB-KW"/>
</dbReference>
<evidence type="ECO:0000256" key="1">
    <source>
        <dbReference type="ARBA" id="ARBA00004236"/>
    </source>
</evidence>
<dbReference type="InterPro" id="IPR029044">
    <property type="entry name" value="Nucleotide-diphossugar_trans"/>
</dbReference>
<dbReference type="Gene3D" id="3.90.550.10">
    <property type="entry name" value="Spore Coat Polysaccharide Biosynthesis Protein SpsA, Chain A"/>
    <property type="match status" value="1"/>
</dbReference>
<evidence type="ECO:0000313" key="13">
    <source>
        <dbReference type="Proteomes" id="UP000003422"/>
    </source>
</evidence>
<dbReference type="OrthoDB" id="9810303at2"/>
<dbReference type="Pfam" id="PF00535">
    <property type="entry name" value="Glycos_transf_2"/>
    <property type="match status" value="1"/>
</dbReference>
<comment type="caution">
    <text evidence="12">The sequence shown here is derived from an EMBL/GenBank/DDBJ whole genome shotgun (WGS) entry which is preliminary data.</text>
</comment>
<accession>G4D209</accession>
<evidence type="ECO:0000259" key="11">
    <source>
        <dbReference type="Pfam" id="PF00535"/>
    </source>
</evidence>
<dbReference type="InterPro" id="IPR026461">
    <property type="entry name" value="Trfase_2_rSAM/seldom_assoc"/>
</dbReference>
<keyword evidence="6" id="KW-0472">Membrane</keyword>
<dbReference type="SUPFAM" id="SSF53448">
    <property type="entry name" value="Nucleotide-diphospho-sugar transferases"/>
    <property type="match status" value="1"/>
</dbReference>
<comment type="pathway">
    <text evidence="8">Carotenoid biosynthesis; staphyloxanthin biosynthesis; staphyloxanthin from farnesyl diphosphate: step 4/5.</text>
</comment>
<reference evidence="12 13" key="1">
    <citation type="submission" date="2011-06" db="EMBL/GenBank/DDBJ databases">
        <authorList>
            <person name="Muzny D."/>
            <person name="Qin X."/>
            <person name="Deng J."/>
            <person name="Jiang H."/>
            <person name="Liu Y."/>
            <person name="Qu J."/>
            <person name="Song X.-Z."/>
            <person name="Zhang L."/>
            <person name="Thornton R."/>
            <person name="Coyle M."/>
            <person name="Francisco L."/>
            <person name="Jackson L."/>
            <person name="Javaid M."/>
            <person name="Korchina V."/>
            <person name="Kovar C."/>
            <person name="Mata R."/>
            <person name="Mathew T."/>
            <person name="Ngo R."/>
            <person name="Nguyen L."/>
            <person name="Nguyen N."/>
            <person name="Okwuonu G."/>
            <person name="Ongeri F."/>
            <person name="Pham C."/>
            <person name="Simmons D."/>
            <person name="Wilczek-Boney K."/>
            <person name="Hale W."/>
            <person name="Jakkamsetti A."/>
            <person name="Pham P."/>
            <person name="Ruth R."/>
            <person name="San Lucas F."/>
            <person name="Warren J."/>
            <person name="Zhang J."/>
            <person name="Zhao Z."/>
            <person name="Zhou C."/>
            <person name="Zhu D."/>
            <person name="Lee S."/>
            <person name="Bess C."/>
            <person name="Blankenburg K."/>
            <person name="Forbes L."/>
            <person name="Fu Q."/>
            <person name="Gubbala S."/>
            <person name="Hirani K."/>
            <person name="Jayaseelan J.C."/>
            <person name="Lara F."/>
            <person name="Munidasa M."/>
            <person name="Palculict T."/>
            <person name="Patil S."/>
            <person name="Pu L.-L."/>
            <person name="Saada N."/>
            <person name="Tang L."/>
            <person name="Weissenberger G."/>
            <person name="Zhu Y."/>
            <person name="Hemphill L."/>
            <person name="Shang Y."/>
            <person name="Youmans B."/>
            <person name="Ayvaz T."/>
            <person name="Ross M."/>
            <person name="Santibanez J."/>
            <person name="Aqrawi P."/>
            <person name="Gross S."/>
            <person name="Joshi V."/>
            <person name="Fowler G."/>
            <person name="Nazareth L."/>
            <person name="Reid J."/>
            <person name="Worley K."/>
            <person name="Petrosino J."/>
            <person name="Highlander S."/>
            <person name="Gibbs R."/>
        </authorList>
    </citation>
    <scope>NUCLEOTIDE SEQUENCE [LARGE SCALE GENOMIC DNA]</scope>
    <source>
        <strain evidence="12 13">ATCC 29427</strain>
    </source>
</reference>
<evidence type="ECO:0000313" key="12">
    <source>
        <dbReference type="EMBL" id="EGY80440.1"/>
    </source>
</evidence>
<evidence type="ECO:0000256" key="3">
    <source>
        <dbReference type="ARBA" id="ARBA00022676"/>
    </source>
</evidence>
<dbReference type="eggNOG" id="COG1215">
    <property type="taxonomic scope" value="Bacteria"/>
</dbReference>
<evidence type="ECO:0000256" key="6">
    <source>
        <dbReference type="ARBA" id="ARBA00023136"/>
    </source>
</evidence>
<dbReference type="InterPro" id="IPR001173">
    <property type="entry name" value="Glyco_trans_2-like"/>
</dbReference>
<dbReference type="GO" id="GO:0005886">
    <property type="term" value="C:plasma membrane"/>
    <property type="evidence" value="ECO:0007669"/>
    <property type="project" value="UniProtKB-SubCell"/>
</dbReference>
<evidence type="ECO:0000256" key="7">
    <source>
        <dbReference type="ARBA" id="ARBA00037281"/>
    </source>
</evidence>
<evidence type="ECO:0000256" key="4">
    <source>
        <dbReference type="ARBA" id="ARBA00022679"/>
    </source>
</evidence>
<comment type="subcellular location">
    <subcellularLocation>
        <location evidence="1">Cell membrane</location>
    </subcellularLocation>
</comment>
<evidence type="ECO:0000256" key="8">
    <source>
        <dbReference type="ARBA" id="ARBA00037904"/>
    </source>
</evidence>
<protein>
    <recommendedName>
        <fullName evidence="10">4,4'-diaponeurosporenoate glycosyltransferase</fullName>
    </recommendedName>
</protein>
<evidence type="ECO:0000256" key="9">
    <source>
        <dbReference type="ARBA" id="ARBA00038120"/>
    </source>
</evidence>
<dbReference type="EMBL" id="AGBB01000034">
    <property type="protein sequence ID" value="EGY80440.1"/>
    <property type="molecule type" value="Genomic_DNA"/>
</dbReference>
<comment type="similarity">
    <text evidence="9">Belongs to the glycosyltransferase 2 family. CrtQ subfamily.</text>
</comment>
<dbReference type="CDD" id="cd02522">
    <property type="entry name" value="GT_2_like_a"/>
    <property type="match status" value="1"/>
</dbReference>
<feature type="domain" description="Glycosyltransferase 2-like" evidence="11">
    <location>
        <begin position="4"/>
        <end position="89"/>
    </location>
</feature>
<keyword evidence="5" id="KW-0125">Carotenoid biosynthesis</keyword>
<name>G4D209_9FIRM</name>
<dbReference type="NCBIfam" id="TIGR04283">
    <property type="entry name" value="glyco_like_mftF"/>
    <property type="match status" value="1"/>
</dbReference>
<dbReference type="STRING" id="997350.HMPREF9129_0439"/>
<gene>
    <name evidence="12" type="ORF">HMPREF9129_0439</name>
</gene>
<organism evidence="12 13">
    <name type="scientific">Peptoniphilus indolicus ATCC 29427</name>
    <dbReference type="NCBI Taxonomy" id="997350"/>
    <lineage>
        <taxon>Bacteria</taxon>
        <taxon>Bacillati</taxon>
        <taxon>Bacillota</taxon>
        <taxon>Tissierellia</taxon>
        <taxon>Tissierellales</taxon>
        <taxon>Peptoniphilaceae</taxon>
        <taxon>Peptoniphilus</taxon>
    </lineage>
</organism>
<comment type="function">
    <text evidence="7">Catalyzes the glycosylation of 4,4'-diaponeurosporenoate, i.e. the esterification of glucose at the C1'' position with the carboxyl group of 4,4'-diaponeurosporenic acid, to form glycosyl-4,4'-diaponeurosporenoate. This is a step in the biosynthesis of staphyloxanthin, an orange pigment present in most staphylococci strains.</text>
</comment>
<dbReference type="AlphaFoldDB" id="G4D209"/>
<dbReference type="GO" id="GO:0016757">
    <property type="term" value="F:glycosyltransferase activity"/>
    <property type="evidence" value="ECO:0007669"/>
    <property type="project" value="UniProtKB-KW"/>
</dbReference>
<evidence type="ECO:0000256" key="5">
    <source>
        <dbReference type="ARBA" id="ARBA00022746"/>
    </source>
</evidence>
<proteinExistence type="inferred from homology"/>
<sequence>MMISIIIPTYNESLKIEEFQKQLETLKGDFEVIFSDGFSTDNTYEKIYFPKIQESKYRSNQMNSAVKYSKGDYLWFLHADSKIHEDSILEIENSNSDVGCFTLAFDSPKWQMSMVAFNSSLRVKFRNIAFGDQGIFIKRDLFEKIGRYAPIPLMEDYQLSMDLKKLGKKFYLSPLPITTSARRFEENGIWKTVLKMQLLQYKYRKSHDIDEIYRRY</sequence>
<dbReference type="HOGENOM" id="CLU_025996_17_3_9"/>
<dbReference type="Proteomes" id="UP000003422">
    <property type="component" value="Unassembled WGS sequence"/>
</dbReference>
<keyword evidence="4 12" id="KW-0808">Transferase</keyword>
<dbReference type="PANTHER" id="PTHR43646">
    <property type="entry name" value="GLYCOSYLTRANSFERASE"/>
    <property type="match status" value="1"/>
</dbReference>
<keyword evidence="3" id="KW-0328">Glycosyltransferase</keyword>
<evidence type="ECO:0000256" key="10">
    <source>
        <dbReference type="ARBA" id="ARBA00040345"/>
    </source>
</evidence>
<dbReference type="PATRIC" id="fig|997350.3.peg.426"/>
<evidence type="ECO:0000256" key="2">
    <source>
        <dbReference type="ARBA" id="ARBA00022475"/>
    </source>
</evidence>
<keyword evidence="2" id="KW-1003">Cell membrane</keyword>